<dbReference type="RefSeq" id="WP_183590537.1">
    <property type="nucleotide sequence ID" value="NZ_JACHWR010000001.1"/>
</dbReference>
<evidence type="ECO:0000313" key="1">
    <source>
        <dbReference type="EMBL" id="MBB3040512.1"/>
    </source>
</evidence>
<dbReference type="AlphaFoldDB" id="A0A7W4VSE1"/>
<keyword evidence="2" id="KW-1185">Reference proteome</keyword>
<dbReference type="EMBL" id="JACHWR010000001">
    <property type="protein sequence ID" value="MBB3040512.1"/>
    <property type="molecule type" value="Genomic_DNA"/>
</dbReference>
<reference evidence="1 2" key="1">
    <citation type="submission" date="2020-08" db="EMBL/GenBank/DDBJ databases">
        <title>Sequencing the genomes of 1000 actinobacteria strains.</title>
        <authorList>
            <person name="Klenk H.-P."/>
        </authorList>
    </citation>
    <scope>NUCLEOTIDE SEQUENCE [LARGE SCALE GENOMIC DNA]</scope>
    <source>
        <strain evidence="1 2">DSM 105498</strain>
    </source>
</reference>
<sequence length="312" mass="35381">METPDLPNHPFTLAMAREIGLSAATLFRLVRRGVLRHPVRDVYVPSAIPDGIELRCQTLRLVLPHDAFICDRTASWLHAGDRALAPNEHLSVPPISCFRPSDHGRLRNKLVDSGEREIRPRDLMTIGGLTVTTPLRTALDLGRLQRTADLKLHGMDTMLGLGAFGYEQLLAEVPGFNRRRGVVELRVLAPLVDGGSESFGESALRLRWYGAGLPRPQTQISIRVHGREVYRIDLGLEDMLFAAEYDGERWHGEEQAEQDEERRRWLARVRGWAIEAFRKPHVFGTQQHAEQRLRTTYNTVRARHGLPPAYFV</sequence>
<evidence type="ECO:0008006" key="3">
    <source>
        <dbReference type="Google" id="ProtNLM"/>
    </source>
</evidence>
<dbReference type="Gene3D" id="3.40.960.10">
    <property type="entry name" value="VSR Endonuclease"/>
    <property type="match status" value="1"/>
</dbReference>
<proteinExistence type="predicted"/>
<protein>
    <recommendedName>
        <fullName evidence="3">Type IV toxin-antitoxin system AbiEi family antitoxin domain-containing protein</fullName>
    </recommendedName>
</protein>
<dbReference type="Proteomes" id="UP000589626">
    <property type="component" value="Unassembled WGS sequence"/>
</dbReference>
<accession>A0A7W4VSE1</accession>
<evidence type="ECO:0000313" key="2">
    <source>
        <dbReference type="Proteomes" id="UP000589626"/>
    </source>
</evidence>
<gene>
    <name evidence="1" type="ORF">FHU40_000313</name>
</gene>
<organism evidence="1 2">
    <name type="scientific">Nocardioides soli</name>
    <dbReference type="NCBI Taxonomy" id="1036020"/>
    <lineage>
        <taxon>Bacteria</taxon>
        <taxon>Bacillati</taxon>
        <taxon>Actinomycetota</taxon>
        <taxon>Actinomycetes</taxon>
        <taxon>Propionibacteriales</taxon>
        <taxon>Nocardioidaceae</taxon>
        <taxon>Nocardioides</taxon>
    </lineage>
</organism>
<name>A0A7W4VSE1_9ACTN</name>
<comment type="caution">
    <text evidence="1">The sequence shown here is derived from an EMBL/GenBank/DDBJ whole genome shotgun (WGS) entry which is preliminary data.</text>
</comment>